<dbReference type="AlphaFoldDB" id="A0AAN7M292"/>
<protein>
    <recommendedName>
        <fullName evidence="4">Intracellular protein transporter USO1-like protein</fullName>
    </recommendedName>
</protein>
<gene>
    <name evidence="2" type="ORF">SAY86_029480</name>
</gene>
<dbReference type="PANTHER" id="PTHR31071">
    <property type="entry name" value="GB|AAF24581.1"/>
    <property type="match status" value="1"/>
</dbReference>
<evidence type="ECO:0000313" key="2">
    <source>
        <dbReference type="EMBL" id="KAK4797154.1"/>
    </source>
</evidence>
<evidence type="ECO:0000313" key="3">
    <source>
        <dbReference type="Proteomes" id="UP001346149"/>
    </source>
</evidence>
<proteinExistence type="predicted"/>
<feature type="compositionally biased region" description="Basic and acidic residues" evidence="1">
    <location>
        <begin position="643"/>
        <end position="654"/>
    </location>
</feature>
<dbReference type="InterPro" id="IPR043424">
    <property type="entry name" value="BLT-like"/>
</dbReference>
<dbReference type="EMBL" id="JAXQNO010000006">
    <property type="protein sequence ID" value="KAK4797154.1"/>
    <property type="molecule type" value="Genomic_DNA"/>
</dbReference>
<organism evidence="2 3">
    <name type="scientific">Trapa natans</name>
    <name type="common">Water chestnut</name>
    <dbReference type="NCBI Taxonomy" id="22666"/>
    <lineage>
        <taxon>Eukaryota</taxon>
        <taxon>Viridiplantae</taxon>
        <taxon>Streptophyta</taxon>
        <taxon>Embryophyta</taxon>
        <taxon>Tracheophyta</taxon>
        <taxon>Spermatophyta</taxon>
        <taxon>Magnoliopsida</taxon>
        <taxon>eudicotyledons</taxon>
        <taxon>Gunneridae</taxon>
        <taxon>Pentapetalae</taxon>
        <taxon>rosids</taxon>
        <taxon>malvids</taxon>
        <taxon>Myrtales</taxon>
        <taxon>Lythraceae</taxon>
        <taxon>Trapa</taxon>
    </lineage>
</organism>
<accession>A0AAN7M292</accession>
<feature type="compositionally biased region" description="Basic and acidic residues" evidence="1">
    <location>
        <begin position="540"/>
        <end position="550"/>
    </location>
</feature>
<name>A0AAN7M292_TRANT</name>
<feature type="region of interest" description="Disordered" evidence="1">
    <location>
        <begin position="532"/>
        <end position="571"/>
    </location>
</feature>
<comment type="caution">
    <text evidence="2">The sequence shown here is derived from an EMBL/GenBank/DDBJ whole genome shotgun (WGS) entry which is preliminary data.</text>
</comment>
<keyword evidence="3" id="KW-1185">Reference proteome</keyword>
<feature type="region of interest" description="Disordered" evidence="1">
    <location>
        <begin position="631"/>
        <end position="668"/>
    </location>
</feature>
<reference evidence="2 3" key="1">
    <citation type="journal article" date="2023" name="Hortic Res">
        <title>Pangenome of water caltrop reveals structural variations and asymmetric subgenome divergence after allopolyploidization.</title>
        <authorList>
            <person name="Zhang X."/>
            <person name="Chen Y."/>
            <person name="Wang L."/>
            <person name="Yuan Y."/>
            <person name="Fang M."/>
            <person name="Shi L."/>
            <person name="Lu R."/>
            <person name="Comes H.P."/>
            <person name="Ma Y."/>
            <person name="Chen Y."/>
            <person name="Huang G."/>
            <person name="Zhou Y."/>
            <person name="Zheng Z."/>
            <person name="Qiu Y."/>
        </authorList>
    </citation>
    <scope>NUCLEOTIDE SEQUENCE [LARGE SCALE GENOMIC DNA]</scope>
    <source>
        <strain evidence="2">F231</strain>
    </source>
</reference>
<dbReference type="Proteomes" id="UP001346149">
    <property type="component" value="Unassembled WGS sequence"/>
</dbReference>
<evidence type="ECO:0008006" key="4">
    <source>
        <dbReference type="Google" id="ProtNLM"/>
    </source>
</evidence>
<feature type="region of interest" description="Disordered" evidence="1">
    <location>
        <begin position="99"/>
        <end position="145"/>
    </location>
</feature>
<evidence type="ECO:0000256" key="1">
    <source>
        <dbReference type="SAM" id="MobiDB-lite"/>
    </source>
</evidence>
<feature type="compositionally biased region" description="Low complexity" evidence="1">
    <location>
        <begin position="120"/>
        <end position="143"/>
    </location>
</feature>
<sequence length="668" mass="75984">MERGEGSGERDAVEEENLGEKLRRGVLLVSRRREGAPSTPFRLLLFAREPIVSFSPRAANPSSSSSRYISARKLAAALWEFHHYFPLSTMHRGIVSNGSPSRLRRLKNKDDDDAGGGDGFTATDFMVDPSPGSPDQPGSASNVRRNRSASLMQHHRLVERNRRPMQPFSPSSYSSSMEVTPYKAAVTPSSYLDFKGRANERHYSLKTSTELLRVLNRIMSLEEQHASNVQLIKALKTELDHARLRIKELLCDQHSDHKEIGALMKQITECKLTSKSKEQDKIHAAIQSMRDELEDEGKLRKHSESLHRKLAREISDAKSSLSNALKEVEKERKFRKLLEDLCDEFSIGIREYELEVHSLKQKSDYERAQELDHDCLILHVSESWLNERMQMKIKETENVFVDRDLFAEKLRLELERFLQAKRKSILRPRDRRKSIESVPIQKAVSATKDNAGENDSIGNDSICFELNEYGKEDEIKIHEDIEVSVDAINGVKKIEKMRNPVKTKVGPRVRKKTRNPSSMQVKFEERMARALLGNRNKNSSRQEGEKEKVGDSISPDIGMFTHRPNEKESKNKSFESMAGEFTKNQATTTAVGEIDGGQASCSDYTIWRRGTSPMRQWTMVKSLAPDLDVLESSSELPPALKDNTLKSKLMEARSKGQKSRFRSSKDPS</sequence>
<dbReference type="PANTHER" id="PTHR31071:SF59">
    <property type="entry name" value="INTRACELLULAR PROTEIN TRANSPORTER USO1-LIKE PROTEIN"/>
    <property type="match status" value="1"/>
</dbReference>